<accession>A0AAV4CHQ2</accession>
<dbReference type="Proteomes" id="UP000735302">
    <property type="component" value="Unassembled WGS sequence"/>
</dbReference>
<gene>
    <name evidence="2" type="ORF">PoB_005683400</name>
</gene>
<comment type="caution">
    <text evidence="2">The sequence shown here is derived from an EMBL/GenBank/DDBJ whole genome shotgun (WGS) entry which is preliminary data.</text>
</comment>
<dbReference type="AlphaFoldDB" id="A0AAV4CHQ2"/>
<evidence type="ECO:0000313" key="2">
    <source>
        <dbReference type="EMBL" id="GFO30329.1"/>
    </source>
</evidence>
<organism evidence="2 3">
    <name type="scientific">Plakobranchus ocellatus</name>
    <dbReference type="NCBI Taxonomy" id="259542"/>
    <lineage>
        <taxon>Eukaryota</taxon>
        <taxon>Metazoa</taxon>
        <taxon>Spiralia</taxon>
        <taxon>Lophotrochozoa</taxon>
        <taxon>Mollusca</taxon>
        <taxon>Gastropoda</taxon>
        <taxon>Heterobranchia</taxon>
        <taxon>Euthyneura</taxon>
        <taxon>Panpulmonata</taxon>
        <taxon>Sacoglossa</taxon>
        <taxon>Placobranchoidea</taxon>
        <taxon>Plakobranchidae</taxon>
        <taxon>Plakobranchus</taxon>
    </lineage>
</organism>
<keyword evidence="1" id="KW-0732">Signal</keyword>
<sequence>MWKLVALLASVLLVTEVSGECVPLTHCDEMMDPEHMSYLKQDFEESMVMSYLLGAHLDEICPIVPKYKSCVDSGARLCGSEDREIYEAKTNLLQYLCSPKGHDLATGLATSTACGQDVWIQIDFYSELVNCYEIFTADFEHMWFDPQADPCHLIETLRQCLIDSAPEACQNDMTTFIEDVWSQATEQKFDYIGCPPL</sequence>
<proteinExistence type="predicted"/>
<reference evidence="2 3" key="1">
    <citation type="journal article" date="2021" name="Elife">
        <title>Chloroplast acquisition without the gene transfer in kleptoplastic sea slugs, Plakobranchus ocellatus.</title>
        <authorList>
            <person name="Maeda T."/>
            <person name="Takahashi S."/>
            <person name="Yoshida T."/>
            <person name="Shimamura S."/>
            <person name="Takaki Y."/>
            <person name="Nagai Y."/>
            <person name="Toyoda A."/>
            <person name="Suzuki Y."/>
            <person name="Arimoto A."/>
            <person name="Ishii H."/>
            <person name="Satoh N."/>
            <person name="Nishiyama T."/>
            <person name="Hasebe M."/>
            <person name="Maruyama T."/>
            <person name="Minagawa J."/>
            <person name="Obokata J."/>
            <person name="Shigenobu S."/>
        </authorList>
    </citation>
    <scope>NUCLEOTIDE SEQUENCE [LARGE SCALE GENOMIC DNA]</scope>
</reference>
<name>A0AAV4CHQ2_9GAST</name>
<feature type="chain" id="PRO_5043326986" evidence="1">
    <location>
        <begin position="20"/>
        <end position="197"/>
    </location>
</feature>
<evidence type="ECO:0000256" key="1">
    <source>
        <dbReference type="SAM" id="SignalP"/>
    </source>
</evidence>
<evidence type="ECO:0000313" key="3">
    <source>
        <dbReference type="Proteomes" id="UP000735302"/>
    </source>
</evidence>
<feature type="signal peptide" evidence="1">
    <location>
        <begin position="1"/>
        <end position="19"/>
    </location>
</feature>
<protein>
    <submittedName>
        <fullName evidence="2">Ag</fullName>
    </submittedName>
</protein>
<keyword evidence="3" id="KW-1185">Reference proteome</keyword>
<dbReference type="EMBL" id="BLXT01006233">
    <property type="protein sequence ID" value="GFO30329.1"/>
    <property type="molecule type" value="Genomic_DNA"/>
</dbReference>